<evidence type="ECO:0000259" key="8">
    <source>
        <dbReference type="PROSITE" id="PS50166"/>
    </source>
</evidence>
<dbReference type="InterPro" id="IPR040122">
    <property type="entry name" value="Importin_beta"/>
</dbReference>
<reference evidence="10" key="1">
    <citation type="journal article" date="2016" name="Nat. Commun.">
        <title>The Gonium pectorale genome demonstrates co-option of cell cycle regulation during the evolution of multicellularity.</title>
        <authorList>
            <person name="Hanschen E.R."/>
            <person name="Marriage T.N."/>
            <person name="Ferris P.J."/>
            <person name="Hamaji T."/>
            <person name="Toyoda A."/>
            <person name="Fujiyama A."/>
            <person name="Neme R."/>
            <person name="Noguchi H."/>
            <person name="Minakuchi Y."/>
            <person name="Suzuki M."/>
            <person name="Kawai-Toyooka H."/>
            <person name="Smith D.R."/>
            <person name="Sparks H."/>
            <person name="Anderson J."/>
            <person name="Bakaric R."/>
            <person name="Luria V."/>
            <person name="Karger A."/>
            <person name="Kirschner M.W."/>
            <person name="Durand P.M."/>
            <person name="Michod R.E."/>
            <person name="Nozaki H."/>
            <person name="Olson B.J."/>
        </authorList>
    </citation>
    <scope>NUCLEOTIDE SEQUENCE [LARGE SCALE GENOMIC DNA]</scope>
    <source>
        <strain evidence="10">NIES-2863</strain>
    </source>
</reference>
<proteinExistence type="predicted"/>
<gene>
    <name evidence="9" type="ORF">GPECTOR_19g309</name>
</gene>
<keyword evidence="5" id="KW-0677">Repeat</keyword>
<dbReference type="SMART" id="SM00913">
    <property type="entry name" value="IBN_N"/>
    <property type="match status" value="1"/>
</dbReference>
<comment type="caution">
    <text evidence="9">The sequence shown here is derived from an EMBL/GenBank/DDBJ whole genome shotgun (WGS) entry which is preliminary data.</text>
</comment>
<dbReference type="STRING" id="33097.A0A150GJ72"/>
<dbReference type="SUPFAM" id="SSF48371">
    <property type="entry name" value="ARM repeat"/>
    <property type="match status" value="1"/>
</dbReference>
<evidence type="ECO:0000313" key="9">
    <source>
        <dbReference type="EMBL" id="KXZ49858.1"/>
    </source>
</evidence>
<dbReference type="Pfam" id="PF25780">
    <property type="entry name" value="TPR_IPO5"/>
    <property type="match status" value="1"/>
</dbReference>
<comment type="subcellular location">
    <subcellularLocation>
        <location evidence="2">Cytoplasm</location>
    </subcellularLocation>
    <subcellularLocation>
        <location evidence="1">Nucleus</location>
    </subcellularLocation>
</comment>
<dbReference type="OrthoDB" id="7862313at2759"/>
<keyword evidence="7" id="KW-0539">Nucleus</keyword>
<keyword evidence="4" id="KW-0963">Cytoplasm</keyword>
<dbReference type="GO" id="GO:0031267">
    <property type="term" value="F:small GTPase binding"/>
    <property type="evidence" value="ECO:0007669"/>
    <property type="project" value="InterPro"/>
</dbReference>
<organism evidence="9 10">
    <name type="scientific">Gonium pectorale</name>
    <name type="common">Green alga</name>
    <dbReference type="NCBI Taxonomy" id="33097"/>
    <lineage>
        <taxon>Eukaryota</taxon>
        <taxon>Viridiplantae</taxon>
        <taxon>Chlorophyta</taxon>
        <taxon>core chlorophytes</taxon>
        <taxon>Chlorophyceae</taxon>
        <taxon>CS clade</taxon>
        <taxon>Chlamydomonadales</taxon>
        <taxon>Volvocaceae</taxon>
        <taxon>Gonium</taxon>
    </lineage>
</organism>
<name>A0A150GJ72_GONPE</name>
<evidence type="ECO:0000256" key="6">
    <source>
        <dbReference type="ARBA" id="ARBA00022927"/>
    </source>
</evidence>
<dbReference type="GO" id="GO:0005737">
    <property type="term" value="C:cytoplasm"/>
    <property type="evidence" value="ECO:0007669"/>
    <property type="project" value="UniProtKB-SubCell"/>
</dbReference>
<evidence type="ECO:0000256" key="5">
    <source>
        <dbReference type="ARBA" id="ARBA00022737"/>
    </source>
</evidence>
<feature type="domain" description="Importin N-terminal" evidence="8">
    <location>
        <begin position="18"/>
        <end position="84"/>
    </location>
</feature>
<evidence type="ECO:0000256" key="4">
    <source>
        <dbReference type="ARBA" id="ARBA00022490"/>
    </source>
</evidence>
<keyword evidence="3" id="KW-0813">Transport</keyword>
<dbReference type="Proteomes" id="UP000075714">
    <property type="component" value="Unassembled WGS sequence"/>
</dbReference>
<accession>A0A150GJ72</accession>
<dbReference type="EMBL" id="LSYV01000020">
    <property type="protein sequence ID" value="KXZ49858.1"/>
    <property type="molecule type" value="Genomic_DNA"/>
</dbReference>
<dbReference type="InterPro" id="IPR057672">
    <property type="entry name" value="TPR_IPO4/5"/>
</dbReference>
<evidence type="ECO:0000256" key="3">
    <source>
        <dbReference type="ARBA" id="ARBA00022448"/>
    </source>
</evidence>
<dbReference type="InterPro" id="IPR001494">
    <property type="entry name" value="Importin-beta_N"/>
</dbReference>
<dbReference type="AlphaFoldDB" id="A0A150GJ72"/>
<dbReference type="PROSITE" id="PS50166">
    <property type="entry name" value="IMPORTIN_B_NT"/>
    <property type="match status" value="1"/>
</dbReference>
<evidence type="ECO:0000256" key="1">
    <source>
        <dbReference type="ARBA" id="ARBA00004123"/>
    </source>
</evidence>
<dbReference type="InterPro" id="IPR016024">
    <property type="entry name" value="ARM-type_fold"/>
</dbReference>
<dbReference type="InterPro" id="IPR011989">
    <property type="entry name" value="ARM-like"/>
</dbReference>
<dbReference type="PANTHER" id="PTHR10527">
    <property type="entry name" value="IMPORTIN BETA"/>
    <property type="match status" value="1"/>
</dbReference>
<dbReference type="Gene3D" id="1.25.10.10">
    <property type="entry name" value="Leucine-rich Repeat Variant"/>
    <property type="match status" value="1"/>
</dbReference>
<evidence type="ECO:0000313" key="10">
    <source>
        <dbReference type="Proteomes" id="UP000075714"/>
    </source>
</evidence>
<dbReference type="GO" id="GO:0006606">
    <property type="term" value="P:protein import into nucleus"/>
    <property type="evidence" value="ECO:0007669"/>
    <property type="project" value="InterPro"/>
</dbReference>
<protein>
    <recommendedName>
        <fullName evidence="8">Importin N-terminal domain-containing protein</fullName>
    </recommendedName>
</protein>
<keyword evidence="6" id="KW-0653">Protein transport</keyword>
<keyword evidence="10" id="KW-1185">Reference proteome</keyword>
<sequence length="376" mass="39011">MAFRKASSVRCKWAIKSAEAALKRLTASPALLPDLLARAAGCAAPELRQLAAVLLRKAVTKHWTKLGDQDRAHMQAVLLERLTAEPAHPVRTSLGQLVGVVARHAVPRGQWPGLLEWLGRAAGSGEAGHREVALSLLGSLAEHVGEALAPHFASLVAVVGSGLRDPDTAVRRAAVRSLEPIAAMAAGGGTAELEAFHGLVAALLELASACAQSSPPDEETLLLCLQLLVEATESAAPLLGKHLAPAVQLALAVGTDARAELATREAALELVHWIARFKPKQLGRTKELVRSIVGALCTMAAEPPPPDLDPDDDGTLPPAKLATQALDAVALHVPPPSVYPAVRAGGRAGACVAGGPDWAGAFMRLGPSARPNKHTG</sequence>
<dbReference type="Pfam" id="PF03810">
    <property type="entry name" value="IBN_N"/>
    <property type="match status" value="1"/>
</dbReference>
<evidence type="ECO:0000256" key="7">
    <source>
        <dbReference type="ARBA" id="ARBA00023242"/>
    </source>
</evidence>
<evidence type="ECO:0000256" key="2">
    <source>
        <dbReference type="ARBA" id="ARBA00004496"/>
    </source>
</evidence>